<keyword evidence="7" id="KW-1185">Reference proteome</keyword>
<keyword evidence="1" id="KW-0805">Transcription regulation</keyword>
<dbReference type="EMBL" id="JAGRPV010000001">
    <property type="protein sequence ID" value="MDI4643701.1"/>
    <property type="molecule type" value="Genomic_DNA"/>
</dbReference>
<dbReference type="RefSeq" id="WP_282906752.1">
    <property type="nucleotide sequence ID" value="NZ_JAGRPV010000001.1"/>
</dbReference>
<protein>
    <submittedName>
        <fullName evidence="6">TetR/AcrR family transcriptional regulator</fullName>
    </submittedName>
</protein>
<feature type="domain" description="HTH tetR-type" evidence="5">
    <location>
        <begin position="9"/>
        <end position="69"/>
    </location>
</feature>
<gene>
    <name evidence="6" type="ORF">KB449_01965</name>
</gene>
<sequence length="193" mass="21408">MPYSKAHKLIIREKIVQNATNEFRQKGIKEVSVPQIMKGAGLTHGGFYAHFANKDQLVAEACRKAIEETINLLQGATNRKKDHVKLATVIDYYLSATHRDQMEISCILPTLSSEIARSSDEIRDAFTLEINRFFTFIAEMVGGNKQVSMAIVSAMVGAILLARSVNDPALSQNILDSTKQYAKDMASHFSQSS</sequence>
<evidence type="ECO:0000259" key="5">
    <source>
        <dbReference type="PROSITE" id="PS50977"/>
    </source>
</evidence>
<accession>A0ABT6TA44</accession>
<dbReference type="InterPro" id="IPR023772">
    <property type="entry name" value="DNA-bd_HTH_TetR-type_CS"/>
</dbReference>
<feature type="DNA-binding region" description="H-T-H motif" evidence="4">
    <location>
        <begin position="32"/>
        <end position="51"/>
    </location>
</feature>
<dbReference type="PROSITE" id="PS50977">
    <property type="entry name" value="HTH_TETR_2"/>
    <property type="match status" value="1"/>
</dbReference>
<evidence type="ECO:0000256" key="2">
    <source>
        <dbReference type="ARBA" id="ARBA00023125"/>
    </source>
</evidence>
<evidence type="ECO:0000256" key="1">
    <source>
        <dbReference type="ARBA" id="ARBA00023015"/>
    </source>
</evidence>
<dbReference type="Gene3D" id="1.10.357.10">
    <property type="entry name" value="Tetracycline Repressor, domain 2"/>
    <property type="match status" value="1"/>
</dbReference>
<evidence type="ECO:0000256" key="4">
    <source>
        <dbReference type="PROSITE-ProRule" id="PRU00335"/>
    </source>
</evidence>
<organism evidence="6 7">
    <name type="scientific">Cohnella hashimotonis</name>
    <dbReference type="NCBI Taxonomy" id="2826895"/>
    <lineage>
        <taxon>Bacteria</taxon>
        <taxon>Bacillati</taxon>
        <taxon>Bacillota</taxon>
        <taxon>Bacilli</taxon>
        <taxon>Bacillales</taxon>
        <taxon>Paenibacillaceae</taxon>
        <taxon>Cohnella</taxon>
    </lineage>
</organism>
<name>A0ABT6TA44_9BACL</name>
<keyword evidence="3" id="KW-0804">Transcription</keyword>
<dbReference type="Proteomes" id="UP001161691">
    <property type="component" value="Unassembled WGS sequence"/>
</dbReference>
<dbReference type="Pfam" id="PF00440">
    <property type="entry name" value="TetR_N"/>
    <property type="match status" value="1"/>
</dbReference>
<dbReference type="SUPFAM" id="SSF48498">
    <property type="entry name" value="Tetracyclin repressor-like, C-terminal domain"/>
    <property type="match status" value="1"/>
</dbReference>
<dbReference type="InterPro" id="IPR001647">
    <property type="entry name" value="HTH_TetR"/>
</dbReference>
<dbReference type="PRINTS" id="PR00455">
    <property type="entry name" value="HTHTETR"/>
</dbReference>
<keyword evidence="2 4" id="KW-0238">DNA-binding</keyword>
<dbReference type="PANTHER" id="PTHR47506:SF7">
    <property type="entry name" value="TRANSCRIPTIONAL REGULATORY PROTEIN"/>
    <property type="match status" value="1"/>
</dbReference>
<evidence type="ECO:0000313" key="6">
    <source>
        <dbReference type="EMBL" id="MDI4643701.1"/>
    </source>
</evidence>
<dbReference type="SUPFAM" id="SSF46689">
    <property type="entry name" value="Homeodomain-like"/>
    <property type="match status" value="1"/>
</dbReference>
<comment type="caution">
    <text evidence="6">The sequence shown here is derived from an EMBL/GenBank/DDBJ whole genome shotgun (WGS) entry which is preliminary data.</text>
</comment>
<dbReference type="InterPro" id="IPR036271">
    <property type="entry name" value="Tet_transcr_reg_TetR-rel_C_sf"/>
</dbReference>
<dbReference type="Gene3D" id="1.10.10.60">
    <property type="entry name" value="Homeodomain-like"/>
    <property type="match status" value="1"/>
</dbReference>
<dbReference type="PROSITE" id="PS01081">
    <property type="entry name" value="HTH_TETR_1"/>
    <property type="match status" value="1"/>
</dbReference>
<reference evidence="6" key="1">
    <citation type="submission" date="2023-04" db="EMBL/GenBank/DDBJ databases">
        <title>Comparative genomic analysis of Cohnella hashimotonis sp. nov., isolated from the International Space Station.</title>
        <authorList>
            <person name="Venkateswaran K."/>
            <person name="Simpson A."/>
        </authorList>
    </citation>
    <scope>NUCLEOTIDE SEQUENCE</scope>
    <source>
        <strain evidence="6">F6_2S_P_1</strain>
    </source>
</reference>
<evidence type="ECO:0000313" key="7">
    <source>
        <dbReference type="Proteomes" id="UP001161691"/>
    </source>
</evidence>
<dbReference type="PANTHER" id="PTHR47506">
    <property type="entry name" value="TRANSCRIPTIONAL REGULATORY PROTEIN"/>
    <property type="match status" value="1"/>
</dbReference>
<evidence type="ECO:0000256" key="3">
    <source>
        <dbReference type="ARBA" id="ARBA00023163"/>
    </source>
</evidence>
<dbReference type="InterPro" id="IPR009057">
    <property type="entry name" value="Homeodomain-like_sf"/>
</dbReference>
<proteinExistence type="predicted"/>